<dbReference type="AlphaFoldDB" id="A0A8J4BYJ8"/>
<protein>
    <submittedName>
        <fullName evidence="2">Uncharacterized protein</fullName>
    </submittedName>
</protein>
<keyword evidence="3" id="KW-1185">Reference proteome</keyword>
<comment type="caution">
    <text evidence="2">The sequence shown here is derived from an EMBL/GenBank/DDBJ whole genome shotgun (WGS) entry which is preliminary data.</text>
</comment>
<gene>
    <name evidence="2" type="ORF">Vafri_21182</name>
</gene>
<name>A0A8J4BYJ8_9CHLO</name>
<evidence type="ECO:0000256" key="1">
    <source>
        <dbReference type="SAM" id="MobiDB-lite"/>
    </source>
</evidence>
<feature type="compositionally biased region" description="Polar residues" evidence="1">
    <location>
        <begin position="48"/>
        <end position="59"/>
    </location>
</feature>
<feature type="compositionally biased region" description="Low complexity" evidence="1">
    <location>
        <begin position="227"/>
        <end position="236"/>
    </location>
</feature>
<feature type="region of interest" description="Disordered" evidence="1">
    <location>
        <begin position="197"/>
        <end position="259"/>
    </location>
</feature>
<accession>A0A8J4BYJ8</accession>
<sequence>MSSQHHQTEQQLHLQHDHPQAHHISATASGKSSDMNPQQERIGVPSSPFLSASQPQQQPHAVALPPAGSAASMLSGLSQQQEYTRTEPRQLPAAQEQTTTMQTASGGCSSQLGAQASHRSLSPEGVTSHWLTGSSVSQRPGSSIASVAPISAISAAPTAFPAMPSLATMRAAAPAMTDLSTAASPSAIPLLPSTFHLLRSQPPQPQPHPSQPPQPMPPPPPLPPPAQQQSHPQPALLYSPPLTPIPEATPAIVPAFESN</sequence>
<feature type="compositionally biased region" description="Low complexity" evidence="1">
    <location>
        <begin position="63"/>
        <end position="81"/>
    </location>
</feature>
<evidence type="ECO:0000313" key="3">
    <source>
        <dbReference type="Proteomes" id="UP000747399"/>
    </source>
</evidence>
<feature type="compositionally biased region" description="Pro residues" evidence="1">
    <location>
        <begin position="202"/>
        <end position="226"/>
    </location>
</feature>
<feature type="compositionally biased region" description="Polar residues" evidence="1">
    <location>
        <begin position="129"/>
        <end position="141"/>
    </location>
</feature>
<organism evidence="2 3">
    <name type="scientific">Volvox africanus</name>
    <dbReference type="NCBI Taxonomy" id="51714"/>
    <lineage>
        <taxon>Eukaryota</taxon>
        <taxon>Viridiplantae</taxon>
        <taxon>Chlorophyta</taxon>
        <taxon>core chlorophytes</taxon>
        <taxon>Chlorophyceae</taxon>
        <taxon>CS clade</taxon>
        <taxon>Chlamydomonadales</taxon>
        <taxon>Volvocaceae</taxon>
        <taxon>Volvox</taxon>
    </lineage>
</organism>
<dbReference type="EMBL" id="BNCO01000107">
    <property type="protein sequence ID" value="GIL67966.1"/>
    <property type="molecule type" value="Genomic_DNA"/>
</dbReference>
<feature type="non-terminal residue" evidence="2">
    <location>
        <position position="1"/>
    </location>
</feature>
<feature type="compositionally biased region" description="Low complexity" evidence="1">
    <location>
        <begin position="93"/>
        <end position="104"/>
    </location>
</feature>
<reference evidence="2" key="1">
    <citation type="journal article" date="2021" name="Proc. Natl. Acad. Sci. U.S.A.">
        <title>Three genomes in the algal genus Volvox reveal the fate of a haploid sex-determining region after a transition to homothallism.</title>
        <authorList>
            <person name="Yamamoto K."/>
            <person name="Hamaji T."/>
            <person name="Kawai-Toyooka H."/>
            <person name="Matsuzaki R."/>
            <person name="Takahashi F."/>
            <person name="Nishimura Y."/>
            <person name="Kawachi M."/>
            <person name="Noguchi H."/>
            <person name="Minakuchi Y."/>
            <person name="Umen J.G."/>
            <person name="Toyoda A."/>
            <person name="Nozaki H."/>
        </authorList>
    </citation>
    <scope>NUCLEOTIDE SEQUENCE</scope>
    <source>
        <strain evidence="2">NIES-3780</strain>
    </source>
</reference>
<dbReference type="Proteomes" id="UP000747399">
    <property type="component" value="Unassembled WGS sequence"/>
</dbReference>
<feature type="region of interest" description="Disordered" evidence="1">
    <location>
        <begin position="1"/>
        <end position="142"/>
    </location>
</feature>
<feature type="compositionally biased region" description="Polar residues" evidence="1">
    <location>
        <begin position="105"/>
        <end position="120"/>
    </location>
</feature>
<evidence type="ECO:0000313" key="2">
    <source>
        <dbReference type="EMBL" id="GIL67966.1"/>
    </source>
</evidence>
<proteinExistence type="predicted"/>
<feature type="compositionally biased region" description="Polar residues" evidence="1">
    <location>
        <begin position="26"/>
        <end position="39"/>
    </location>
</feature>